<evidence type="ECO:0000259" key="9">
    <source>
        <dbReference type="Pfam" id="PF05922"/>
    </source>
</evidence>
<dbReference type="InterPro" id="IPR036852">
    <property type="entry name" value="Peptidase_S8/S53_dom_sf"/>
</dbReference>
<dbReference type="SUPFAM" id="SSF52743">
    <property type="entry name" value="Subtilisin-like"/>
    <property type="match status" value="1"/>
</dbReference>
<dbReference type="InterPro" id="IPR010259">
    <property type="entry name" value="S8pro/Inhibitor_I9"/>
</dbReference>
<evidence type="ECO:0000313" key="10">
    <source>
        <dbReference type="EMBL" id="MBB5016558.1"/>
    </source>
</evidence>
<feature type="domain" description="Peptidase S8/S53" evidence="8">
    <location>
        <begin position="136"/>
        <end position="401"/>
    </location>
</feature>
<dbReference type="AlphaFoldDB" id="A0A7W7Y2D0"/>
<evidence type="ECO:0000259" key="8">
    <source>
        <dbReference type="Pfam" id="PF00082"/>
    </source>
</evidence>
<dbReference type="RefSeq" id="WP_183949221.1">
    <property type="nucleotide sequence ID" value="NZ_JACHHX010000022.1"/>
</dbReference>
<proteinExistence type="inferred from homology"/>
<dbReference type="PANTHER" id="PTHR43806">
    <property type="entry name" value="PEPTIDASE S8"/>
    <property type="match status" value="1"/>
</dbReference>
<dbReference type="InterPro" id="IPR015500">
    <property type="entry name" value="Peptidase_S8_subtilisin-rel"/>
</dbReference>
<feature type="active site" description="Charge relay system" evidence="5">
    <location>
        <position position="143"/>
    </location>
</feature>
<dbReference type="Proteomes" id="UP000519004">
    <property type="component" value="Unassembled WGS sequence"/>
</dbReference>
<evidence type="ECO:0000256" key="6">
    <source>
        <dbReference type="RuleBase" id="RU003355"/>
    </source>
</evidence>
<gene>
    <name evidence="10" type="ORF">HNQ58_002473</name>
</gene>
<keyword evidence="7" id="KW-0732">Signal</keyword>
<dbReference type="InterPro" id="IPR000209">
    <property type="entry name" value="Peptidase_S8/S53_dom"/>
</dbReference>
<feature type="chain" id="PRO_5030913210" evidence="7">
    <location>
        <begin position="22"/>
        <end position="422"/>
    </location>
</feature>
<accession>A0A7W7Y2D0</accession>
<dbReference type="GO" id="GO:0006508">
    <property type="term" value="P:proteolysis"/>
    <property type="evidence" value="ECO:0007669"/>
    <property type="project" value="UniProtKB-KW"/>
</dbReference>
<feature type="active site" description="Charge relay system" evidence="5">
    <location>
        <position position="178"/>
    </location>
</feature>
<dbReference type="Pfam" id="PF00082">
    <property type="entry name" value="Peptidase_S8"/>
    <property type="match status" value="1"/>
</dbReference>
<dbReference type="EC" id="3.4.21.62" evidence="10"/>
<comment type="similarity">
    <text evidence="1 5 6">Belongs to the peptidase S8 family.</text>
</comment>
<evidence type="ECO:0000256" key="5">
    <source>
        <dbReference type="PROSITE-ProRule" id="PRU01240"/>
    </source>
</evidence>
<sequence>MKKSILASAVVLGLAIGPAFAANERFVDVIVSLKDHAGPAAAAKNHAHAAAVARGHGVQARFTYGTVLTGFAASVPEARLAVLRADPRVASVEIDQPVHLAAPPFGGGGDSATSTQTTPWGISRIGADTNPNTAAGIRVYVLDTGIDPTHRDLNVKGGYAVETCKGRCPAPWHDDQGHGTHVAGTIGALDNDVDVVGVAPGVDLYAVKVLNKNGSGSRSGVIKGVDWVAAEAQKYGKPVIANMSLGGSGSKTGTCTASGFSGSDSYHQSICNATRSGVVFAVAAGNDGADAAGAVPAAYDDAVVTVSATSSSDNWPSWSNWGDDAASWTVKLSAPVAIAAPGVSILSTRTGGGTTTMSGTSMASPHVAGALALLLKSSPQSANYSAFANLRAMLLSTAESTVGFSNTSGKPHDEDFLDVRGY</sequence>
<evidence type="ECO:0000256" key="1">
    <source>
        <dbReference type="ARBA" id="ARBA00011073"/>
    </source>
</evidence>
<keyword evidence="4 5" id="KW-0720">Serine protease</keyword>
<keyword evidence="2 5" id="KW-0645">Protease</keyword>
<evidence type="ECO:0000256" key="3">
    <source>
        <dbReference type="ARBA" id="ARBA00022801"/>
    </source>
</evidence>
<dbReference type="Pfam" id="PF05922">
    <property type="entry name" value="Inhibitor_I9"/>
    <property type="match status" value="1"/>
</dbReference>
<dbReference type="Gene3D" id="3.40.50.200">
    <property type="entry name" value="Peptidase S8/S53 domain"/>
    <property type="match status" value="1"/>
</dbReference>
<organism evidence="10 11">
    <name type="scientific">Rehaibacterium terrae</name>
    <dbReference type="NCBI Taxonomy" id="1341696"/>
    <lineage>
        <taxon>Bacteria</taxon>
        <taxon>Pseudomonadati</taxon>
        <taxon>Pseudomonadota</taxon>
        <taxon>Gammaproteobacteria</taxon>
        <taxon>Lysobacterales</taxon>
        <taxon>Lysobacteraceae</taxon>
        <taxon>Rehaibacterium</taxon>
    </lineage>
</organism>
<dbReference type="EMBL" id="JACHHX010000022">
    <property type="protein sequence ID" value="MBB5016558.1"/>
    <property type="molecule type" value="Genomic_DNA"/>
</dbReference>
<dbReference type="PROSITE" id="PS51892">
    <property type="entry name" value="SUBTILASE"/>
    <property type="match status" value="1"/>
</dbReference>
<dbReference type="PROSITE" id="PS00137">
    <property type="entry name" value="SUBTILASE_HIS"/>
    <property type="match status" value="1"/>
</dbReference>
<keyword evidence="11" id="KW-1185">Reference proteome</keyword>
<evidence type="ECO:0000313" key="11">
    <source>
        <dbReference type="Proteomes" id="UP000519004"/>
    </source>
</evidence>
<dbReference type="InterPro" id="IPR023827">
    <property type="entry name" value="Peptidase_S8_Asp-AS"/>
</dbReference>
<dbReference type="InterPro" id="IPR050131">
    <property type="entry name" value="Peptidase_S8_subtilisin-like"/>
</dbReference>
<feature type="active site" description="Charge relay system" evidence="5">
    <location>
        <position position="361"/>
    </location>
</feature>
<dbReference type="PANTHER" id="PTHR43806:SF11">
    <property type="entry name" value="CEREVISIN-RELATED"/>
    <property type="match status" value="1"/>
</dbReference>
<dbReference type="InterPro" id="IPR023828">
    <property type="entry name" value="Peptidase_S8_Ser-AS"/>
</dbReference>
<dbReference type="InterPro" id="IPR037045">
    <property type="entry name" value="S8pro/Inhibitor_I9_sf"/>
</dbReference>
<evidence type="ECO:0000256" key="4">
    <source>
        <dbReference type="ARBA" id="ARBA00022825"/>
    </source>
</evidence>
<dbReference type="InterPro" id="IPR022398">
    <property type="entry name" value="Peptidase_S8_His-AS"/>
</dbReference>
<dbReference type="PRINTS" id="PR00723">
    <property type="entry name" value="SUBTILISIN"/>
</dbReference>
<dbReference type="GO" id="GO:0005615">
    <property type="term" value="C:extracellular space"/>
    <property type="evidence" value="ECO:0007669"/>
    <property type="project" value="TreeGrafter"/>
</dbReference>
<dbReference type="Gene3D" id="3.30.70.80">
    <property type="entry name" value="Peptidase S8 propeptide/proteinase inhibitor I9"/>
    <property type="match status" value="1"/>
</dbReference>
<protein>
    <submittedName>
        <fullName evidence="10">Subtilisin</fullName>
        <ecNumber evidence="10">3.4.21.62</ecNumber>
    </submittedName>
</protein>
<keyword evidence="3 5" id="KW-0378">Hydrolase</keyword>
<name>A0A7W7Y2D0_9GAMM</name>
<reference evidence="10 11" key="1">
    <citation type="submission" date="2020-08" db="EMBL/GenBank/DDBJ databases">
        <title>Genomic Encyclopedia of Type Strains, Phase IV (KMG-IV): sequencing the most valuable type-strain genomes for metagenomic binning, comparative biology and taxonomic classification.</title>
        <authorList>
            <person name="Goeker M."/>
        </authorList>
    </citation>
    <scope>NUCLEOTIDE SEQUENCE [LARGE SCALE GENOMIC DNA]</scope>
    <source>
        <strain evidence="10 11">DSM 25897</strain>
    </source>
</reference>
<comment type="caution">
    <text evidence="10">The sequence shown here is derived from an EMBL/GenBank/DDBJ whole genome shotgun (WGS) entry which is preliminary data.</text>
</comment>
<dbReference type="GO" id="GO:0004252">
    <property type="term" value="F:serine-type endopeptidase activity"/>
    <property type="evidence" value="ECO:0007669"/>
    <property type="project" value="UniProtKB-UniRule"/>
</dbReference>
<feature type="signal peptide" evidence="7">
    <location>
        <begin position="1"/>
        <end position="21"/>
    </location>
</feature>
<dbReference type="PROSITE" id="PS00136">
    <property type="entry name" value="SUBTILASE_ASP"/>
    <property type="match status" value="1"/>
</dbReference>
<dbReference type="PROSITE" id="PS00138">
    <property type="entry name" value="SUBTILASE_SER"/>
    <property type="match status" value="1"/>
</dbReference>
<dbReference type="SUPFAM" id="SSF54897">
    <property type="entry name" value="Protease propeptides/inhibitors"/>
    <property type="match status" value="1"/>
</dbReference>
<evidence type="ECO:0000256" key="7">
    <source>
        <dbReference type="SAM" id="SignalP"/>
    </source>
</evidence>
<feature type="domain" description="Inhibitor I9" evidence="9">
    <location>
        <begin position="29"/>
        <end position="101"/>
    </location>
</feature>
<evidence type="ECO:0000256" key="2">
    <source>
        <dbReference type="ARBA" id="ARBA00022670"/>
    </source>
</evidence>